<feature type="region of interest" description="Disordered" evidence="2">
    <location>
        <begin position="2095"/>
        <end position="2149"/>
    </location>
</feature>
<dbReference type="Pfam" id="PF14377">
    <property type="entry name" value="UBM"/>
    <property type="match status" value="1"/>
</dbReference>
<feature type="compositionally biased region" description="Acidic residues" evidence="2">
    <location>
        <begin position="1955"/>
        <end position="1973"/>
    </location>
</feature>
<evidence type="ECO:0000313" key="5">
    <source>
        <dbReference type="Proteomes" id="UP000269793"/>
    </source>
</evidence>
<keyword evidence="5" id="KW-1185">Reference proteome</keyword>
<feature type="compositionally biased region" description="Acidic residues" evidence="2">
    <location>
        <begin position="2050"/>
        <end position="2065"/>
    </location>
</feature>
<evidence type="ECO:0000256" key="1">
    <source>
        <dbReference type="ARBA" id="ARBA00022679"/>
    </source>
</evidence>
<gene>
    <name evidence="4" type="primary">ptr1</name>
    <name evidence="4" type="ORF">DNF11_1099</name>
</gene>
<feature type="compositionally biased region" description="Low complexity" evidence="2">
    <location>
        <begin position="2537"/>
        <end position="2548"/>
    </location>
</feature>
<reference evidence="4 5" key="1">
    <citation type="submission" date="2018-10" db="EMBL/GenBank/DDBJ databases">
        <title>Complete genome sequence of Malassezia restricta CBS 7877.</title>
        <authorList>
            <person name="Morand S.C."/>
            <person name="Bertignac M."/>
            <person name="Iltis A."/>
            <person name="Kolder I."/>
            <person name="Pirovano W."/>
            <person name="Jourdain R."/>
            <person name="Clavaud C."/>
        </authorList>
    </citation>
    <scope>NUCLEOTIDE SEQUENCE [LARGE SCALE GENOMIC DNA]</scope>
    <source>
        <strain evidence="4 5">CBS 7877</strain>
    </source>
</reference>
<dbReference type="InterPro" id="IPR010309">
    <property type="entry name" value="E3_Ub_ligase_DUF908"/>
</dbReference>
<evidence type="ECO:0000256" key="2">
    <source>
        <dbReference type="SAM" id="MobiDB-lite"/>
    </source>
</evidence>
<feature type="compositionally biased region" description="Basic and acidic residues" evidence="2">
    <location>
        <begin position="2412"/>
        <end position="2422"/>
    </location>
</feature>
<organism evidence="4 5">
    <name type="scientific">Malassezia restricta (strain ATCC 96810 / NBRC 103918 / CBS 7877)</name>
    <name type="common">Seborrheic dermatitis infection agent</name>
    <dbReference type="NCBI Taxonomy" id="425264"/>
    <lineage>
        <taxon>Eukaryota</taxon>
        <taxon>Fungi</taxon>
        <taxon>Dikarya</taxon>
        <taxon>Basidiomycota</taxon>
        <taxon>Ustilaginomycotina</taxon>
        <taxon>Malasseziomycetes</taxon>
        <taxon>Malasseziales</taxon>
        <taxon>Malasseziaceae</taxon>
        <taxon>Malassezia</taxon>
    </lineage>
</organism>
<dbReference type="SMART" id="SM00165">
    <property type="entry name" value="UBA"/>
    <property type="match status" value="1"/>
</dbReference>
<evidence type="ECO:0000313" key="4">
    <source>
        <dbReference type="EMBL" id="AYO42049.1"/>
    </source>
</evidence>
<dbReference type="OrthoDB" id="8068875at2759"/>
<dbReference type="GO" id="GO:0016740">
    <property type="term" value="F:transferase activity"/>
    <property type="evidence" value="ECO:0007669"/>
    <property type="project" value="UniProtKB-KW"/>
</dbReference>
<dbReference type="Pfam" id="PF06025">
    <property type="entry name" value="DUF913"/>
    <property type="match status" value="1"/>
</dbReference>
<dbReference type="EC" id="6.3.2.-" evidence="4"/>
<feature type="compositionally biased region" description="Polar residues" evidence="2">
    <location>
        <begin position="2067"/>
        <end position="2080"/>
    </location>
</feature>
<accession>A0A3G2S3S1</accession>
<feature type="region of interest" description="Disordered" evidence="2">
    <location>
        <begin position="198"/>
        <end position="221"/>
    </location>
</feature>
<dbReference type="InterPro" id="IPR015940">
    <property type="entry name" value="UBA"/>
</dbReference>
<feature type="compositionally biased region" description="Polar residues" evidence="2">
    <location>
        <begin position="2762"/>
        <end position="2772"/>
    </location>
</feature>
<feature type="region of interest" description="Disordered" evidence="2">
    <location>
        <begin position="2286"/>
        <end position="2328"/>
    </location>
</feature>
<dbReference type="InterPro" id="IPR010314">
    <property type="entry name" value="E3_Ub_ligase_DUF913"/>
</dbReference>
<feature type="region of interest" description="Disordered" evidence="2">
    <location>
        <begin position="1209"/>
        <end position="1231"/>
    </location>
</feature>
<sequence length="2801" mass="311602">MKITKVPKRKPEVPEDLAALGARIVEEPESSLASLLRSVDQWAWPRGDLYAWIPVLNRFDDILARICHTTPLKPVQKEPFGAHDRELLLAVLSFTRLLLENCLNRKLYSSYEYVDMLLATEDADVLEQLLYLVLRSAQQRSASNRIDVPLSHFRLRILATVWPPREAGLELVDVAQADMPFPAAMHSVHVNGYRRSPQAADGAASLPSTPAKQGEQDHTLPSLNGTFRVVISGLDTETRPPSALLQACDSAKELSDDEQFELFHKVRVALACKHPSTRHQALVCRLLAVACFIHIAPHAMANTHIFMIEPSIVLRTVALLEPPEVVDDSLHSAVLYALDAFRHYRTYYGDVLTAINASMSHGVLRQLLQCTIQRLSELAPTTSIPSKFDRLVDALITLVANMTTIMTPTSMTISTGLLPQLLDIARIKSTSNLLVLRTSTRAVGLLDTIMYTYPSTFEHFIAIHGIDVLVERLVADMPAPEESEPFMYSRSHLIRQILRTIHHLMTTPGTADGLRTLIDTPILGVLRTIIERKNIFGPHVLTLAISIMSTFVHNEPTQLSTIQESKLPEAFLQALSDGFEPNMELLMSLSTAIGALCLNEAGLRLLTESGIVARILHILNDTRFHGILLDHDCANAFGGSIEELVRHHPSLKEGVLTEVLRVVERIVTEARTFTPPSDAKERELYVVDTPVQLEAKPIRTSHIELDDIDHYMPSASAGEGNAPVGSFDVLCRFLEGLFRNESTCREFMSRDGLAQLLVMYDTPCITPYFPSSAPAESFVMLLRAMTEEDPDTVLSLLLQQVKRSIDEWTPGIMTVDDTRFRAFCRLHARTQLLSDVCQMFNDTFSFSPPNNKIPLAFLRALRRGGDVATIAQLAEVLRSTVWERMTVKAALQDVDQDTMSLTLKAVDFLCMRIPAALRSILLIVTRQMVPRRTVDMEYLTAAKQVAVDLSGVLRSWSSLRTDVSEVEALAEHTYMYLILRHVLYEKRSGHGEYAHTMVLREWCEQGGDAVLVEQVRSLSAYFEHGALDNDETSVMSHAAHALHVYLSMVMRFVPARTLNDSQQSVQLSKDPSFHVHVLLVQLRKHAIDVLTQLWDAPWLTKLPLATVREVAQALGMVLFADREDPSQRPTPAPLRSMSRLPHHVPTGMAMTMSASPQPVRPPAAAPAVDEGRLMQLVEMGFPRGASRRALQRCRNNVSAATEYILLHPELEDEPEAPPPEPAAEPEMSAVSEPDELAQALAGALHAHIPSTEPTRQETPPLPEPAWPTPAKIELDKCREDMRPHFFPRLLELADVHEELVFDARHVFVFFSRDQEQTQRLWHIVTERMTYDTTQPVIMARMHLLALLLTTEQTPFKVPWSSLPPLAHGLLGCLREAATAPDAPEPPWLPSALLALCGVLSACEVPEGVLALPRDAQECEAFLLDVRPKVTEYVLHALAHSSRLSFSVNLSLARALMIVSRHASVGGALVERRAVPLVMRPLLSRRRFQRALYQHLVVSVLRHMVESGGALLSLFTQEVHIWFKQGTRPRPTEVNAMIKKFGLSLLRAPSTFIEAAGRQVDLLDFHSIQSPTHLRTKPGACPADEPAEAHVVRDVVIHMLLDELIAARQEHISPTDEGDVSVADARDSYILVLLQCLTELLSSYMGCKQSFLEYRVNGSESILTYFMNELVPSGFLAQYEPDELRKRTTESNWAISVMVALAADPLPDHEAQVVPDALIVARKTLLDALHKALREAMATQEMVEIKFGRLYALTDMCYRLLTSRPASDAATPRHSGVVLHMAKTMLEKNFVVLLTQAISDLDVHVPSLTSLLNSVLRPLEHLARVAIKMARRDTHARNEGTEDPEEEDDEEDDDVEEEVVMHGESSEDEGTPDFYRNSSLGMHTGEMEQGAYDSDHLSEDLGDDEDMEMEEYNSDDAESELSTDAEDLDGDSTHVVEVVEDDDEEEHDSDNHSQEDFDDMEEDGFSDDMFSDDMIDDEAFDDDELDVRDFDDMQDEEHDMSRTGNMDSVREIMEALNDMEHVPELEDSDHDTVHTDAFDMDLGVERQGADDVSDEDDIGDADDDDGPNQLTWRPTMPRMSQESANVDYNWVERQDGRHGAARRGPPTFFQASAEPVRTRSDSARAAPPSHDASFHPLLVDNNDNDPDREPASWQRAMESYMGANTLQFLESFVQQNVPQGGNASIQIELDPGRGMPRMQITNMIDGPSTRRSMNRRAPSTTGAHHERQPSDAPFDAVAESQRFTPNHTHGRWMSEAHVVYAGASMDMNAAFRRPLIEHLLPSFYARRDREREEQHKSKADSSERPTESKRKHHDMEGHSDDEEDKNDRAGRVTATVHGDTVDLTDTGIDPTFLEALPDELREEALLSQQLNAQMSRQARGIVPDFLNVLPRSLRTELQQFDAPASHSAPASRQTDDQPQERSSEQAPPSTDEPQASPQQGPRESERGRDAIQLLDRASLASLVRLLFLPSVHARTSLLHKLLAHLSVNARTRTELLGMLLMVLWDSMHSAASVDRSFTALCNKAAKHTPQRNMSRHQSSSLTSSGLLPPSTPSAALPLTWMGDEAPHLIASRSLETLTHLAHANHQAALFFLREDRSRKGNKRVPIQILLGLLEKDAMLEHAPLLNELLALLQSVSKPLTTAQPGKDGTGAVLDSTYDNMEVPGIASERLAAIVRPLQTPMTSRAFQHTLAVASHLSHLPGAHESISAALQNAAQQASYALVSHLEAVIASLPEVATDAVANDQNSQPKADAQALSEPMATEPASSPVPSTSLPLARLASPTSSQAELLRCLRALDYLYMGK</sequence>
<dbReference type="InterPro" id="IPR016024">
    <property type="entry name" value="ARM-type_fold"/>
</dbReference>
<dbReference type="Gene3D" id="1.10.8.10">
    <property type="entry name" value="DNA helicase RuvA subunit, C-terminal domain"/>
    <property type="match status" value="1"/>
</dbReference>
<feature type="compositionally biased region" description="Acidic residues" evidence="2">
    <location>
        <begin position="1899"/>
        <end position="1929"/>
    </location>
</feature>
<dbReference type="UniPathway" id="UPA00143"/>
<feature type="compositionally biased region" description="Acidic residues" evidence="2">
    <location>
        <begin position="1937"/>
        <end position="1947"/>
    </location>
</feature>
<dbReference type="Pfam" id="PF06012">
    <property type="entry name" value="DUF908"/>
    <property type="match status" value="1"/>
</dbReference>
<feature type="compositionally biased region" description="Polar residues" evidence="2">
    <location>
        <begin position="2423"/>
        <end position="2440"/>
    </location>
</feature>
<feature type="region of interest" description="Disordered" evidence="2">
    <location>
        <begin position="1832"/>
        <end position="1973"/>
    </location>
</feature>
<feature type="region of interest" description="Disordered" evidence="2">
    <location>
        <begin position="2399"/>
        <end position="2444"/>
    </location>
</feature>
<dbReference type="STRING" id="425264.A0A3G2S3S1"/>
<keyword evidence="1" id="KW-0808">Transferase</keyword>
<evidence type="ECO:0000259" key="3">
    <source>
        <dbReference type="PROSITE" id="PS50030"/>
    </source>
</evidence>
<dbReference type="EMBL" id="CP033149">
    <property type="protein sequence ID" value="AYO42049.1"/>
    <property type="molecule type" value="Genomic_DNA"/>
</dbReference>
<feature type="region of interest" description="Disordered" evidence="2">
    <location>
        <begin position="2525"/>
        <end position="2548"/>
    </location>
</feature>
<dbReference type="VEuPathDB" id="FungiDB:DNF11_1099"/>
<dbReference type="GO" id="GO:0016567">
    <property type="term" value="P:protein ubiquitination"/>
    <property type="evidence" value="ECO:0007669"/>
    <property type="project" value="UniProtKB-UniPathway"/>
</dbReference>
<feature type="region of interest" description="Disordered" evidence="2">
    <location>
        <begin position="2042"/>
        <end position="2080"/>
    </location>
</feature>
<feature type="compositionally biased region" description="Basic and acidic residues" evidence="2">
    <location>
        <begin position="2286"/>
        <end position="2317"/>
    </location>
</feature>
<feature type="region of interest" description="Disordered" evidence="2">
    <location>
        <begin position="2202"/>
        <end position="2232"/>
    </location>
</feature>
<dbReference type="PROSITE" id="PS50030">
    <property type="entry name" value="UBA"/>
    <property type="match status" value="1"/>
</dbReference>
<feature type="domain" description="UBA" evidence="3">
    <location>
        <begin position="1167"/>
        <end position="1207"/>
    </location>
</feature>
<dbReference type="InterPro" id="IPR025527">
    <property type="entry name" value="HUWE1/Rev1_UBM"/>
</dbReference>
<dbReference type="SUPFAM" id="SSF48371">
    <property type="entry name" value="ARM repeat"/>
    <property type="match status" value="1"/>
</dbReference>
<protein>
    <submittedName>
        <fullName evidence="4">E3 ubiquitin-protein ligase ptr1</fullName>
        <ecNumber evidence="4">6.3.2.-</ecNumber>
    </submittedName>
</protein>
<dbReference type="InterPro" id="IPR009060">
    <property type="entry name" value="UBA-like_sf"/>
</dbReference>
<proteinExistence type="predicted"/>
<dbReference type="CDD" id="cd14291">
    <property type="entry name" value="UBA1_NUB1_like"/>
    <property type="match status" value="1"/>
</dbReference>
<name>A0A3G2S3S1_MALR7</name>
<dbReference type="Proteomes" id="UP000269793">
    <property type="component" value="Chromosome II"/>
</dbReference>
<dbReference type="Pfam" id="PF22562">
    <property type="entry name" value="UBA_7"/>
    <property type="match status" value="1"/>
</dbReference>
<feature type="region of interest" description="Disordered" evidence="2">
    <location>
        <begin position="2741"/>
        <end position="2772"/>
    </location>
</feature>
<feature type="compositionally biased region" description="Acidic residues" evidence="2">
    <location>
        <begin position="1840"/>
        <end position="1857"/>
    </location>
</feature>
<dbReference type="SUPFAM" id="SSF46934">
    <property type="entry name" value="UBA-like"/>
    <property type="match status" value="1"/>
</dbReference>